<evidence type="ECO:0000259" key="1">
    <source>
        <dbReference type="PROSITE" id="PS51724"/>
    </source>
</evidence>
<comment type="caution">
    <text evidence="2">The sequence shown here is derived from an EMBL/GenBank/DDBJ whole genome shotgun (WGS) entry which is preliminary data.</text>
</comment>
<protein>
    <recommendedName>
        <fullName evidence="1">SPOR domain-containing protein</fullName>
    </recommendedName>
</protein>
<dbReference type="GO" id="GO:0042834">
    <property type="term" value="F:peptidoglycan binding"/>
    <property type="evidence" value="ECO:0007669"/>
    <property type="project" value="InterPro"/>
</dbReference>
<evidence type="ECO:0000313" key="3">
    <source>
        <dbReference type="Proteomes" id="UP000245533"/>
    </source>
</evidence>
<dbReference type="PROSITE" id="PS51257">
    <property type="entry name" value="PROKAR_LIPOPROTEIN"/>
    <property type="match status" value="1"/>
</dbReference>
<dbReference type="OrthoDB" id="1524519at2"/>
<accession>A0A316U2Y7</accession>
<dbReference type="EMBL" id="QGGB01000002">
    <property type="protein sequence ID" value="PWN07706.1"/>
    <property type="molecule type" value="Genomic_DNA"/>
</dbReference>
<name>A0A316U2Y7_9BACT</name>
<gene>
    <name evidence="2" type="ORF">DDZ15_01400</name>
</gene>
<reference evidence="2 3" key="1">
    <citation type="submission" date="2018-05" db="EMBL/GenBank/DDBJ databases">
        <title>Rhodohalobacter halophilus gen. nov., sp. nov., a moderately halophilic member of the family Balneolaceae.</title>
        <authorList>
            <person name="Liu Z.-W."/>
        </authorList>
    </citation>
    <scope>NUCLEOTIDE SEQUENCE [LARGE SCALE GENOMIC DNA]</scope>
    <source>
        <strain evidence="2 3">8A47</strain>
    </source>
</reference>
<dbReference type="PROSITE" id="PS51724">
    <property type="entry name" value="SPOR"/>
    <property type="match status" value="1"/>
</dbReference>
<sequence>MKTALAYVLTATFAILSLYGCGPSDEELREQERARQQAVQDSLQLVYQAQMEEMRQDSIEQARQDSIAEAEARPRFEHSETGTFAVQVQSWRSRDKAESQVALWRERGFENAFVTEYGDPDTGNVWYRVRLGRFETEEMAENVRTVIREEHQADSWISRVG</sequence>
<dbReference type="InterPro" id="IPR007730">
    <property type="entry name" value="SPOR-like_dom"/>
</dbReference>
<proteinExistence type="predicted"/>
<dbReference type="AlphaFoldDB" id="A0A316U2Y7"/>
<feature type="domain" description="SPOR" evidence="1">
    <location>
        <begin position="78"/>
        <end position="160"/>
    </location>
</feature>
<dbReference type="Proteomes" id="UP000245533">
    <property type="component" value="Unassembled WGS sequence"/>
</dbReference>
<evidence type="ECO:0000313" key="2">
    <source>
        <dbReference type="EMBL" id="PWN07706.1"/>
    </source>
</evidence>
<dbReference type="RefSeq" id="WP_109644108.1">
    <property type="nucleotide sequence ID" value="NZ_QGGB01000002.1"/>
</dbReference>
<keyword evidence="3" id="KW-1185">Reference proteome</keyword>
<dbReference type="InterPro" id="IPR036680">
    <property type="entry name" value="SPOR-like_sf"/>
</dbReference>
<dbReference type="SUPFAM" id="SSF110997">
    <property type="entry name" value="Sporulation related repeat"/>
    <property type="match status" value="1"/>
</dbReference>
<organism evidence="2 3">
    <name type="scientific">Rhodohalobacter mucosus</name>
    <dbReference type="NCBI Taxonomy" id="2079485"/>
    <lineage>
        <taxon>Bacteria</taxon>
        <taxon>Pseudomonadati</taxon>
        <taxon>Balneolota</taxon>
        <taxon>Balneolia</taxon>
        <taxon>Balneolales</taxon>
        <taxon>Balneolaceae</taxon>
        <taxon>Rhodohalobacter</taxon>
    </lineage>
</organism>
<dbReference type="Pfam" id="PF05036">
    <property type="entry name" value="SPOR"/>
    <property type="match status" value="1"/>
</dbReference>
<dbReference type="Gene3D" id="3.30.70.1070">
    <property type="entry name" value="Sporulation related repeat"/>
    <property type="match status" value="1"/>
</dbReference>